<evidence type="ECO:0000256" key="2">
    <source>
        <dbReference type="ARBA" id="ARBA00022448"/>
    </source>
</evidence>
<name>A0AAV4DMY0_9GAST</name>
<dbReference type="Pfam" id="PF00664">
    <property type="entry name" value="ABC_membrane"/>
    <property type="match status" value="1"/>
</dbReference>
<dbReference type="InterPro" id="IPR050173">
    <property type="entry name" value="ABC_transporter_C-like"/>
</dbReference>
<evidence type="ECO:0000259" key="11">
    <source>
        <dbReference type="PROSITE" id="PS50929"/>
    </source>
</evidence>
<dbReference type="PROSITE" id="PS50929">
    <property type="entry name" value="ABC_TM1F"/>
    <property type="match status" value="1"/>
</dbReference>
<feature type="domain" description="ABC transmembrane type-1" evidence="11">
    <location>
        <begin position="1"/>
        <end position="261"/>
    </location>
</feature>
<dbReference type="Proteomes" id="UP000735302">
    <property type="component" value="Unassembled WGS sequence"/>
</dbReference>
<feature type="transmembrane region" description="Helical" evidence="9">
    <location>
        <begin position="204"/>
        <end position="227"/>
    </location>
</feature>
<dbReference type="GO" id="GO:0016020">
    <property type="term" value="C:membrane"/>
    <property type="evidence" value="ECO:0007669"/>
    <property type="project" value="UniProtKB-SubCell"/>
</dbReference>
<feature type="domain" description="ABC transporter" evidence="10">
    <location>
        <begin position="296"/>
        <end position="530"/>
    </location>
</feature>
<keyword evidence="5" id="KW-0547">Nucleotide-binding</keyword>
<dbReference type="Gene3D" id="1.20.1560.10">
    <property type="entry name" value="ABC transporter type 1, transmembrane domain"/>
    <property type="match status" value="1"/>
</dbReference>
<feature type="transmembrane region" description="Helical" evidence="9">
    <location>
        <begin position="233"/>
        <end position="253"/>
    </location>
</feature>
<keyword evidence="8 9" id="KW-0472">Membrane</keyword>
<feature type="transmembrane region" description="Helical" evidence="9">
    <location>
        <begin position="20"/>
        <end position="37"/>
    </location>
</feature>
<keyword evidence="4" id="KW-0677">Repeat</keyword>
<dbReference type="InterPro" id="IPR003439">
    <property type="entry name" value="ABC_transporter-like_ATP-bd"/>
</dbReference>
<keyword evidence="2" id="KW-0813">Transport</keyword>
<dbReference type="PROSITE" id="PS00211">
    <property type="entry name" value="ABC_TRANSPORTER_1"/>
    <property type="match status" value="1"/>
</dbReference>
<proteinExistence type="predicted"/>
<dbReference type="AlphaFoldDB" id="A0AAV4DMY0"/>
<dbReference type="InterPro" id="IPR027417">
    <property type="entry name" value="P-loop_NTPase"/>
</dbReference>
<protein>
    <submittedName>
        <fullName evidence="12">Multidrug resistance-associated protein 5</fullName>
    </submittedName>
</protein>
<dbReference type="SUPFAM" id="SSF52540">
    <property type="entry name" value="P-loop containing nucleoside triphosphate hydrolases"/>
    <property type="match status" value="1"/>
</dbReference>
<accession>A0AAV4DMY0</accession>
<feature type="transmembrane region" description="Helical" evidence="9">
    <location>
        <begin position="119"/>
        <end position="142"/>
    </location>
</feature>
<dbReference type="Gene3D" id="3.40.50.300">
    <property type="entry name" value="P-loop containing nucleotide triphosphate hydrolases"/>
    <property type="match status" value="1"/>
</dbReference>
<feature type="transmembrane region" description="Helical" evidence="9">
    <location>
        <begin position="90"/>
        <end position="113"/>
    </location>
</feature>
<comment type="subcellular location">
    <subcellularLocation>
        <location evidence="1">Membrane</location>
        <topology evidence="1">Multi-pass membrane protein</topology>
    </subcellularLocation>
</comment>
<sequence>MSNGTLRSPRVVDNPDLSCYLLIYASFIPVLVSLTLVRSFSLVKATIHASSALHNTGFQKILHRPLSFFYTTPVGRIVNRFSADQDEMDLVLPLNIEVFTNNVLQVIAALIAVSYVSPWFALAVIPLAVLFLILMVIFHVCFRRLKCLDHVTRSPVLAHFGASVQGLEAVQAYGVEREFSFKQCQLLDSNCVALLLFQTASRWLALRLELVSAGVALITGLLILTGWDHLNPALAGLALAFTLQMSGLFQFTARLAVETEARFTSVQRMLEYCNDDTKEPIATSRLKTEWPVGGSILFQNVSLRYGSDAPLALSDVSFEAKSQQKIGIVGRSGAGKSSLAVALFRLFEVESGQICVDGQDICEIPLDQLRPALSIIPQDPVLFAGTLRYNLDPFNKLSDVDLWQAIDRCHLSDLVRTSNLQLETAVSEGGNNFSVGERQLLCLARALLKRSKILILDEATAAVDSETDALIQATLRDAFQECTMLVIAHRLATVLHCDKILVMEAGKTLEFDTPTNLMSNQGSKFKAMIKALEHSL</sequence>
<dbReference type="InterPro" id="IPR017871">
    <property type="entry name" value="ABC_transporter-like_CS"/>
</dbReference>
<evidence type="ECO:0000256" key="4">
    <source>
        <dbReference type="ARBA" id="ARBA00022737"/>
    </source>
</evidence>
<evidence type="ECO:0000256" key="1">
    <source>
        <dbReference type="ARBA" id="ARBA00004141"/>
    </source>
</evidence>
<keyword evidence="3 9" id="KW-0812">Transmembrane</keyword>
<dbReference type="GO" id="GO:0005524">
    <property type="term" value="F:ATP binding"/>
    <property type="evidence" value="ECO:0007669"/>
    <property type="project" value="UniProtKB-KW"/>
</dbReference>
<evidence type="ECO:0000256" key="9">
    <source>
        <dbReference type="SAM" id="Phobius"/>
    </source>
</evidence>
<dbReference type="SMART" id="SM00382">
    <property type="entry name" value="AAA"/>
    <property type="match status" value="1"/>
</dbReference>
<dbReference type="InterPro" id="IPR036640">
    <property type="entry name" value="ABC1_TM_sf"/>
</dbReference>
<evidence type="ECO:0000256" key="6">
    <source>
        <dbReference type="ARBA" id="ARBA00022840"/>
    </source>
</evidence>
<comment type="caution">
    <text evidence="12">The sequence shown here is derived from an EMBL/GenBank/DDBJ whole genome shotgun (WGS) entry which is preliminary data.</text>
</comment>
<dbReference type="CDD" id="cd03244">
    <property type="entry name" value="ABCC_MRP_domain2"/>
    <property type="match status" value="1"/>
</dbReference>
<dbReference type="EMBL" id="BLXT01008064">
    <property type="protein sequence ID" value="GFO45549.1"/>
    <property type="molecule type" value="Genomic_DNA"/>
</dbReference>
<evidence type="ECO:0000256" key="3">
    <source>
        <dbReference type="ARBA" id="ARBA00022692"/>
    </source>
</evidence>
<dbReference type="PANTHER" id="PTHR24223:SF447">
    <property type="entry name" value="MULTIDRUG RESISTANCE-ASSOCIATED PROTEIN 5"/>
    <property type="match status" value="1"/>
</dbReference>
<evidence type="ECO:0000256" key="8">
    <source>
        <dbReference type="ARBA" id="ARBA00023136"/>
    </source>
</evidence>
<dbReference type="FunFam" id="1.20.1560.10:FF:000013">
    <property type="entry name" value="ABC transporter C family member 2"/>
    <property type="match status" value="1"/>
</dbReference>
<dbReference type="GO" id="GO:0140359">
    <property type="term" value="F:ABC-type transporter activity"/>
    <property type="evidence" value="ECO:0007669"/>
    <property type="project" value="InterPro"/>
</dbReference>
<dbReference type="InterPro" id="IPR011527">
    <property type="entry name" value="ABC1_TM_dom"/>
</dbReference>
<dbReference type="FunFam" id="3.40.50.300:FF:000163">
    <property type="entry name" value="Multidrug resistance-associated protein member 4"/>
    <property type="match status" value="1"/>
</dbReference>
<evidence type="ECO:0000313" key="13">
    <source>
        <dbReference type="Proteomes" id="UP000735302"/>
    </source>
</evidence>
<evidence type="ECO:0000313" key="12">
    <source>
        <dbReference type="EMBL" id="GFO45549.1"/>
    </source>
</evidence>
<dbReference type="SUPFAM" id="SSF90123">
    <property type="entry name" value="ABC transporter transmembrane region"/>
    <property type="match status" value="1"/>
</dbReference>
<keyword evidence="6" id="KW-0067">ATP-binding</keyword>
<keyword evidence="7 9" id="KW-1133">Transmembrane helix</keyword>
<evidence type="ECO:0000256" key="7">
    <source>
        <dbReference type="ARBA" id="ARBA00022989"/>
    </source>
</evidence>
<organism evidence="12 13">
    <name type="scientific">Plakobranchus ocellatus</name>
    <dbReference type="NCBI Taxonomy" id="259542"/>
    <lineage>
        <taxon>Eukaryota</taxon>
        <taxon>Metazoa</taxon>
        <taxon>Spiralia</taxon>
        <taxon>Lophotrochozoa</taxon>
        <taxon>Mollusca</taxon>
        <taxon>Gastropoda</taxon>
        <taxon>Heterobranchia</taxon>
        <taxon>Euthyneura</taxon>
        <taxon>Panpulmonata</taxon>
        <taxon>Sacoglossa</taxon>
        <taxon>Placobranchoidea</taxon>
        <taxon>Plakobranchidae</taxon>
        <taxon>Plakobranchus</taxon>
    </lineage>
</organism>
<evidence type="ECO:0000256" key="5">
    <source>
        <dbReference type="ARBA" id="ARBA00022741"/>
    </source>
</evidence>
<dbReference type="PROSITE" id="PS50893">
    <property type="entry name" value="ABC_TRANSPORTER_2"/>
    <property type="match status" value="1"/>
</dbReference>
<dbReference type="CDD" id="cd18599">
    <property type="entry name" value="ABC_6TM_MRP5_8_9_D2"/>
    <property type="match status" value="1"/>
</dbReference>
<keyword evidence="13" id="KW-1185">Reference proteome</keyword>
<dbReference type="PANTHER" id="PTHR24223">
    <property type="entry name" value="ATP-BINDING CASSETTE SUB-FAMILY C"/>
    <property type="match status" value="1"/>
</dbReference>
<dbReference type="GO" id="GO:0016887">
    <property type="term" value="F:ATP hydrolysis activity"/>
    <property type="evidence" value="ECO:0007669"/>
    <property type="project" value="InterPro"/>
</dbReference>
<dbReference type="Pfam" id="PF00005">
    <property type="entry name" value="ABC_tran"/>
    <property type="match status" value="1"/>
</dbReference>
<evidence type="ECO:0000259" key="10">
    <source>
        <dbReference type="PROSITE" id="PS50893"/>
    </source>
</evidence>
<dbReference type="InterPro" id="IPR003593">
    <property type="entry name" value="AAA+_ATPase"/>
</dbReference>
<reference evidence="12 13" key="1">
    <citation type="journal article" date="2021" name="Elife">
        <title>Chloroplast acquisition without the gene transfer in kleptoplastic sea slugs, Plakobranchus ocellatus.</title>
        <authorList>
            <person name="Maeda T."/>
            <person name="Takahashi S."/>
            <person name="Yoshida T."/>
            <person name="Shimamura S."/>
            <person name="Takaki Y."/>
            <person name="Nagai Y."/>
            <person name="Toyoda A."/>
            <person name="Suzuki Y."/>
            <person name="Arimoto A."/>
            <person name="Ishii H."/>
            <person name="Satoh N."/>
            <person name="Nishiyama T."/>
            <person name="Hasebe M."/>
            <person name="Maruyama T."/>
            <person name="Minagawa J."/>
            <person name="Obokata J."/>
            <person name="Shigenobu S."/>
        </authorList>
    </citation>
    <scope>NUCLEOTIDE SEQUENCE [LARGE SCALE GENOMIC DNA]</scope>
</reference>
<gene>
    <name evidence="12" type="ORF">PoB_007205400</name>
</gene>